<keyword evidence="2" id="KW-0472">Membrane</keyword>
<dbReference type="InterPro" id="IPR011990">
    <property type="entry name" value="TPR-like_helical_dom_sf"/>
</dbReference>
<dbReference type="Gene3D" id="1.10.10.10">
    <property type="entry name" value="Winged helix-like DNA-binding domain superfamily/Winged helix DNA-binding domain"/>
    <property type="match status" value="1"/>
</dbReference>
<feature type="repeat" description="TPR" evidence="1">
    <location>
        <begin position="107"/>
        <end position="140"/>
    </location>
</feature>
<dbReference type="InterPro" id="IPR036388">
    <property type="entry name" value="WH-like_DNA-bd_sf"/>
</dbReference>
<dbReference type="GO" id="GO:0003677">
    <property type="term" value="F:DNA binding"/>
    <property type="evidence" value="ECO:0007669"/>
    <property type="project" value="InterPro"/>
</dbReference>
<dbReference type="Pfam" id="PF13181">
    <property type="entry name" value="TPR_8"/>
    <property type="match status" value="2"/>
</dbReference>
<feature type="signal peptide" evidence="3">
    <location>
        <begin position="1"/>
        <end position="22"/>
    </location>
</feature>
<evidence type="ECO:0000256" key="3">
    <source>
        <dbReference type="SAM" id="SignalP"/>
    </source>
</evidence>
<reference evidence="4 5" key="1">
    <citation type="submission" date="2017-06" db="EMBL/GenBank/DDBJ databases">
        <authorList>
            <person name="Kim H.J."/>
            <person name="Triplett B.A."/>
        </authorList>
    </citation>
    <scope>NUCLEOTIDE SEQUENCE [LARGE SCALE GENOMIC DNA]</scope>
    <source>
        <strain evidence="4 5">DSM 29150</strain>
    </source>
</reference>
<dbReference type="GO" id="GO:0006355">
    <property type="term" value="P:regulation of DNA-templated transcription"/>
    <property type="evidence" value="ECO:0007669"/>
    <property type="project" value="InterPro"/>
</dbReference>
<keyword evidence="1" id="KW-0802">TPR repeat</keyword>
<evidence type="ECO:0000313" key="5">
    <source>
        <dbReference type="Proteomes" id="UP000198384"/>
    </source>
</evidence>
<dbReference type="PROSITE" id="PS50005">
    <property type="entry name" value="TPR"/>
    <property type="match status" value="1"/>
</dbReference>
<keyword evidence="5" id="KW-1185">Reference proteome</keyword>
<dbReference type="SUPFAM" id="SSF46894">
    <property type="entry name" value="C-terminal effector domain of the bipartite response regulators"/>
    <property type="match status" value="1"/>
</dbReference>
<evidence type="ECO:0000256" key="1">
    <source>
        <dbReference type="PROSITE-ProRule" id="PRU00339"/>
    </source>
</evidence>
<dbReference type="InterPro" id="IPR019734">
    <property type="entry name" value="TPR_rpt"/>
</dbReference>
<proteinExistence type="predicted"/>
<dbReference type="RefSeq" id="WP_089379766.1">
    <property type="nucleotide sequence ID" value="NZ_FZNT01000001.1"/>
</dbReference>
<evidence type="ECO:0000256" key="2">
    <source>
        <dbReference type="SAM" id="Phobius"/>
    </source>
</evidence>
<dbReference type="Gene3D" id="1.25.40.10">
    <property type="entry name" value="Tetratricopeptide repeat domain"/>
    <property type="match status" value="2"/>
</dbReference>
<feature type="transmembrane region" description="Helical" evidence="2">
    <location>
        <begin position="348"/>
        <end position="368"/>
    </location>
</feature>
<protein>
    <submittedName>
        <fullName evidence="4">Tetratricopeptide repeat-containing protein</fullName>
    </submittedName>
</protein>
<dbReference type="OrthoDB" id="1090267at2"/>
<keyword evidence="2" id="KW-0812">Transmembrane</keyword>
<dbReference type="SUPFAM" id="SSF48452">
    <property type="entry name" value="TPR-like"/>
    <property type="match status" value="2"/>
</dbReference>
<sequence>MKILKNNSIFIILLFISLNSLSQEINDIEFSQKRAKELRYVKPDSSAYFYNKSYKALIKKKDTVGAINTLTELSLLYAHNVDYGKSYDGYWKALLLADRSKDSASLSEIYQQLGWLYSFYKRDNEALKYFNRSISIRKKQLKIDQSMQTYILSNYFSIINLYRLNKNFDMVKVYLDSCNQLQKNISNNLKSPFILAESGFVDANDGDFDSAFKKLETAKKYFNQYEKPYLIIIHSLIGEVHELKNELDKSIEHFNISIELTSKFNRHLNYSPKLYEGLSRVYLKKNDYEKAYINLEKSKQLEDAIFGSKSLNNQHLLEIKDKYRIEKDKQEDILKQQRIADLEKEDEIWLLKSIILIAAIIFIIVFAYRSLKNLRTKHKNEKRLIEAKQQLYIQKQNDILELKNMELTEAALRLIEKDEFITSIKKKLSGQKDHIDIKVINRILKSIQGSLGKNWNEFEAQFTQINQSFYKNLQKEYPSLSQTDQKICALVKLNFRSKDMARLLGISVESVHTSRYRLRKKLGLQRNDNLEEFMSKF</sequence>
<name>A0A238V9U3_9FLAO</name>
<dbReference type="Proteomes" id="UP000198384">
    <property type="component" value="Unassembled WGS sequence"/>
</dbReference>
<feature type="chain" id="PRO_5012263467" evidence="3">
    <location>
        <begin position="23"/>
        <end position="537"/>
    </location>
</feature>
<keyword evidence="2" id="KW-1133">Transmembrane helix</keyword>
<keyword evidence="3" id="KW-0732">Signal</keyword>
<dbReference type="SMART" id="SM00028">
    <property type="entry name" value="TPR"/>
    <property type="match status" value="4"/>
</dbReference>
<dbReference type="AlphaFoldDB" id="A0A238V9U3"/>
<gene>
    <name evidence="4" type="ORF">SAMN06265371_10186</name>
</gene>
<dbReference type="EMBL" id="FZNT01000001">
    <property type="protein sequence ID" value="SNR30978.1"/>
    <property type="molecule type" value="Genomic_DNA"/>
</dbReference>
<dbReference type="InterPro" id="IPR016032">
    <property type="entry name" value="Sig_transdc_resp-reg_C-effctor"/>
</dbReference>
<evidence type="ECO:0000313" key="4">
    <source>
        <dbReference type="EMBL" id="SNR30978.1"/>
    </source>
</evidence>
<accession>A0A238V9U3</accession>
<organism evidence="4 5">
    <name type="scientific">Lutibacter agarilyticus</name>
    <dbReference type="NCBI Taxonomy" id="1109740"/>
    <lineage>
        <taxon>Bacteria</taxon>
        <taxon>Pseudomonadati</taxon>
        <taxon>Bacteroidota</taxon>
        <taxon>Flavobacteriia</taxon>
        <taxon>Flavobacteriales</taxon>
        <taxon>Flavobacteriaceae</taxon>
        <taxon>Lutibacter</taxon>
    </lineage>
</organism>